<sequence>ISHRLLLSPKLLMRQHAHLHFHHLKHRLENRYHLHRLSRNGSVFNQCQVLHLRHQTLRNQVVFEFPAPAMLTNAKPLLHPFHLRLRKR</sequence>
<protein>
    <recommendedName>
        <fullName evidence="1">FHA domain-containing protein</fullName>
    </recommendedName>
</protein>
<comment type="caution">
    <text evidence="2">The sequence shown here is derived from an EMBL/GenBank/DDBJ whole genome shotgun (WGS) entry which is preliminary data.</text>
</comment>
<reference evidence="2 3" key="1">
    <citation type="submission" date="2019-10" db="EMBL/GenBank/DDBJ databases">
        <title>Assembly and Annotation for the nematode Trichostrongylus colubriformis.</title>
        <authorList>
            <person name="Martin J."/>
        </authorList>
    </citation>
    <scope>NUCLEOTIDE SEQUENCE [LARGE SCALE GENOMIC DNA]</scope>
    <source>
        <strain evidence="2">G859</strain>
        <tissue evidence="2">Whole worm</tissue>
    </source>
</reference>
<dbReference type="EMBL" id="WIXE01009096">
    <property type="protein sequence ID" value="KAK5978721.1"/>
    <property type="molecule type" value="Genomic_DNA"/>
</dbReference>
<dbReference type="InterPro" id="IPR000253">
    <property type="entry name" value="FHA_dom"/>
</dbReference>
<dbReference type="PROSITE" id="PS50006">
    <property type="entry name" value="FHA_DOMAIN"/>
    <property type="match status" value="1"/>
</dbReference>
<dbReference type="AlphaFoldDB" id="A0AAN8IM98"/>
<evidence type="ECO:0000313" key="2">
    <source>
        <dbReference type="EMBL" id="KAK5978721.1"/>
    </source>
</evidence>
<evidence type="ECO:0000313" key="3">
    <source>
        <dbReference type="Proteomes" id="UP001331761"/>
    </source>
</evidence>
<feature type="non-terminal residue" evidence="2">
    <location>
        <position position="1"/>
    </location>
</feature>
<accession>A0AAN8IM98</accession>
<keyword evidence="3" id="KW-1185">Reference proteome</keyword>
<gene>
    <name evidence="2" type="ORF">GCK32_016726</name>
</gene>
<dbReference type="Proteomes" id="UP001331761">
    <property type="component" value="Unassembled WGS sequence"/>
</dbReference>
<name>A0AAN8IM98_TRICO</name>
<organism evidence="2 3">
    <name type="scientific">Trichostrongylus colubriformis</name>
    <name type="common">Black scour worm</name>
    <dbReference type="NCBI Taxonomy" id="6319"/>
    <lineage>
        <taxon>Eukaryota</taxon>
        <taxon>Metazoa</taxon>
        <taxon>Ecdysozoa</taxon>
        <taxon>Nematoda</taxon>
        <taxon>Chromadorea</taxon>
        <taxon>Rhabditida</taxon>
        <taxon>Rhabditina</taxon>
        <taxon>Rhabditomorpha</taxon>
        <taxon>Strongyloidea</taxon>
        <taxon>Trichostrongylidae</taxon>
        <taxon>Trichostrongylus</taxon>
    </lineage>
</organism>
<evidence type="ECO:0000259" key="1">
    <source>
        <dbReference type="PROSITE" id="PS50006"/>
    </source>
</evidence>
<feature type="domain" description="FHA" evidence="1">
    <location>
        <begin position="1"/>
        <end position="49"/>
    </location>
</feature>
<proteinExistence type="predicted"/>